<dbReference type="FunFam" id="3.40.50.880:FF:000002">
    <property type="entry name" value="CTP synthase"/>
    <property type="match status" value="1"/>
</dbReference>
<dbReference type="InterPro" id="IPR017456">
    <property type="entry name" value="CTP_synthase_N"/>
</dbReference>
<evidence type="ECO:0000259" key="16">
    <source>
        <dbReference type="Pfam" id="PF00117"/>
    </source>
</evidence>
<dbReference type="PANTHER" id="PTHR11550">
    <property type="entry name" value="CTP SYNTHASE"/>
    <property type="match status" value="1"/>
</dbReference>
<organism evidence="18 19">
    <name type="scientific">candidate division WWE3 bacterium CG06_land_8_20_14_3_00_42_16</name>
    <dbReference type="NCBI Taxonomy" id="1975083"/>
    <lineage>
        <taxon>Bacteria</taxon>
        <taxon>Katanobacteria</taxon>
    </lineage>
</organism>
<dbReference type="GO" id="GO:0005524">
    <property type="term" value="F:ATP binding"/>
    <property type="evidence" value="ECO:0007669"/>
    <property type="project" value="UniProtKB-KW"/>
</dbReference>
<evidence type="ECO:0000256" key="10">
    <source>
        <dbReference type="ARBA" id="ARBA00022975"/>
    </source>
</evidence>
<evidence type="ECO:0000256" key="1">
    <source>
        <dbReference type="ARBA" id="ARBA00005171"/>
    </source>
</evidence>
<dbReference type="UniPathway" id="UPA00159">
    <property type="reaction ID" value="UER00277"/>
</dbReference>
<dbReference type="Gene3D" id="3.40.50.300">
    <property type="entry name" value="P-loop containing nucleotide triphosphate hydrolases"/>
    <property type="match status" value="1"/>
</dbReference>
<evidence type="ECO:0000256" key="11">
    <source>
        <dbReference type="ARBA" id="ARBA00047781"/>
    </source>
</evidence>
<comment type="similarity">
    <text evidence="2">Belongs to the CTP synthase family.</text>
</comment>
<evidence type="ECO:0000256" key="9">
    <source>
        <dbReference type="ARBA" id="ARBA00022962"/>
    </source>
</evidence>
<comment type="catalytic activity">
    <reaction evidence="11">
        <text>UTP + L-glutamine + ATP + H2O = CTP + L-glutamate + ADP + phosphate + 2 H(+)</text>
        <dbReference type="Rhea" id="RHEA:26426"/>
        <dbReference type="ChEBI" id="CHEBI:15377"/>
        <dbReference type="ChEBI" id="CHEBI:15378"/>
        <dbReference type="ChEBI" id="CHEBI:29985"/>
        <dbReference type="ChEBI" id="CHEBI:30616"/>
        <dbReference type="ChEBI" id="CHEBI:37563"/>
        <dbReference type="ChEBI" id="CHEBI:43474"/>
        <dbReference type="ChEBI" id="CHEBI:46398"/>
        <dbReference type="ChEBI" id="CHEBI:58359"/>
        <dbReference type="ChEBI" id="CHEBI:456216"/>
        <dbReference type="EC" id="6.3.4.2"/>
    </reaction>
</comment>
<reference evidence="19" key="1">
    <citation type="submission" date="2017-09" db="EMBL/GenBank/DDBJ databases">
        <title>Depth-based differentiation of microbial function through sediment-hosted aquifers and enrichment of novel symbionts in the deep terrestrial subsurface.</title>
        <authorList>
            <person name="Probst A.J."/>
            <person name="Ladd B."/>
            <person name="Jarett J.K."/>
            <person name="Geller-Mcgrath D.E."/>
            <person name="Sieber C.M.K."/>
            <person name="Emerson J.B."/>
            <person name="Anantharaman K."/>
            <person name="Thomas B.C."/>
            <person name="Malmstrom R."/>
            <person name="Stieglmeier M."/>
            <person name="Klingl A."/>
            <person name="Woyke T."/>
            <person name="Ryan C.M."/>
            <person name="Banfield J.F."/>
        </authorList>
    </citation>
    <scope>NUCLEOTIDE SEQUENCE [LARGE SCALE GENOMIC DNA]</scope>
</reference>
<evidence type="ECO:0000256" key="6">
    <source>
        <dbReference type="ARBA" id="ARBA00022741"/>
    </source>
</evidence>
<keyword evidence="5" id="KW-0479">Metal-binding</keyword>
<dbReference type="FunFam" id="3.40.50.300:FF:000009">
    <property type="entry name" value="CTP synthase"/>
    <property type="match status" value="1"/>
</dbReference>
<evidence type="ECO:0000256" key="12">
    <source>
        <dbReference type="ARBA" id="ARBA00070745"/>
    </source>
</evidence>
<evidence type="ECO:0000256" key="15">
    <source>
        <dbReference type="ARBA" id="ARBA00083191"/>
    </source>
</evidence>
<keyword evidence="9" id="KW-0315">Glutamine amidotransferase</keyword>
<proteinExistence type="inferred from homology"/>
<accession>A0A2M7AN53</accession>
<dbReference type="InterPro" id="IPR033828">
    <property type="entry name" value="GATase1_CTP_Synthase"/>
</dbReference>
<dbReference type="EMBL" id="PEWD01000054">
    <property type="protein sequence ID" value="PIU68795.1"/>
    <property type="molecule type" value="Genomic_DNA"/>
</dbReference>
<evidence type="ECO:0000313" key="19">
    <source>
        <dbReference type="Proteomes" id="UP000229916"/>
    </source>
</evidence>
<dbReference type="InterPro" id="IPR004468">
    <property type="entry name" value="CTP_synthase"/>
</dbReference>
<feature type="domain" description="CTP synthase N-terminal" evidence="17">
    <location>
        <begin position="5"/>
        <end position="268"/>
    </location>
</feature>
<dbReference type="EC" id="6.3.4.2" evidence="3"/>
<comment type="caution">
    <text evidence="18">The sequence shown here is derived from an EMBL/GenBank/DDBJ whole genome shotgun (WGS) entry which is preliminary data.</text>
</comment>
<dbReference type="Pfam" id="PF00117">
    <property type="entry name" value="GATase"/>
    <property type="match status" value="1"/>
</dbReference>
<keyword evidence="8" id="KW-0460">Magnesium</keyword>
<dbReference type="GO" id="GO:0005829">
    <property type="term" value="C:cytosol"/>
    <property type="evidence" value="ECO:0007669"/>
    <property type="project" value="TreeGrafter"/>
</dbReference>
<keyword evidence="7" id="KW-0067">ATP-binding</keyword>
<evidence type="ECO:0000259" key="17">
    <source>
        <dbReference type="Pfam" id="PF06418"/>
    </source>
</evidence>
<feature type="domain" description="Glutamine amidotransferase" evidence="16">
    <location>
        <begin position="313"/>
        <end position="538"/>
    </location>
</feature>
<dbReference type="SUPFAM" id="SSF52540">
    <property type="entry name" value="P-loop containing nucleoside triphosphate hydrolases"/>
    <property type="match status" value="1"/>
</dbReference>
<evidence type="ECO:0000256" key="5">
    <source>
        <dbReference type="ARBA" id="ARBA00022723"/>
    </source>
</evidence>
<evidence type="ECO:0000313" key="18">
    <source>
        <dbReference type="EMBL" id="PIU68795.1"/>
    </source>
</evidence>
<evidence type="ECO:0000256" key="14">
    <source>
        <dbReference type="ARBA" id="ARBA00079941"/>
    </source>
</evidence>
<sequence length="543" mass="61564">MVKMKYIFVSGGVISGLGKGITAASIAAILKSFGLKVAPIKCDAYINIDAGTIRPQEHGEVFVTFDGIETDQDLGHYERFLGEPILRANYITTGQIYQEIIRKERNFEYNGEDVEVVPHVPEEMIRRFKIAGANSKADVAIIEIGGTVGEYQNILFLEANRIMKVRDKEDAIHVHVAYLPTPPSIGELKSKPVQLSVRLLNETGIQPDFLICRAEKEIDKPRRERLSWLCNVESANIIANPDLSSIYLLPKLFDSQNLGEKILKKLNLKPKKKKDLSKWYELSDKIVSLERNQRKVLLGIVGKYQKVGDYKLEDAYVSVIESVKHAAWQNKVEPEIRWFDSETLDKEGIGNKFSDLDGMIIPQGWGSRGVEGKIKAIEYARKKKLPYLGLCFGMQMAVIEFARHVLGLSQANSLEADPKTPDPVIHIMPEQAEYLKKHQYGGTIRLGAWPCKVKRGTKLFGCYQKEEISERHRHRYEFNNQYREQFEKAGMTICGTSPDGKLVEAIEISDHPFFIGVQFHPEYQSHPFTPHPLFVNFIGACLK</sequence>
<dbReference type="PANTHER" id="PTHR11550:SF0">
    <property type="entry name" value="CTP SYNTHASE-RELATED"/>
    <property type="match status" value="1"/>
</dbReference>
<keyword evidence="10" id="KW-0665">Pyrimidine biosynthesis</keyword>
<dbReference type="PROSITE" id="PS51273">
    <property type="entry name" value="GATASE_TYPE_1"/>
    <property type="match status" value="1"/>
</dbReference>
<keyword evidence="6" id="KW-0547">Nucleotide-binding</keyword>
<dbReference type="GO" id="GO:0042802">
    <property type="term" value="F:identical protein binding"/>
    <property type="evidence" value="ECO:0007669"/>
    <property type="project" value="TreeGrafter"/>
</dbReference>
<dbReference type="AlphaFoldDB" id="A0A2M7AN53"/>
<dbReference type="Proteomes" id="UP000229916">
    <property type="component" value="Unassembled WGS sequence"/>
</dbReference>
<dbReference type="GO" id="GO:0046872">
    <property type="term" value="F:metal ion binding"/>
    <property type="evidence" value="ECO:0007669"/>
    <property type="project" value="UniProtKB-KW"/>
</dbReference>
<dbReference type="GO" id="GO:0003883">
    <property type="term" value="F:CTP synthase activity"/>
    <property type="evidence" value="ECO:0007669"/>
    <property type="project" value="UniProtKB-EC"/>
</dbReference>
<dbReference type="Pfam" id="PF06418">
    <property type="entry name" value="CTP_synth_N"/>
    <property type="match status" value="1"/>
</dbReference>
<dbReference type="NCBIfam" id="TIGR00337">
    <property type="entry name" value="PyrG"/>
    <property type="match status" value="1"/>
</dbReference>
<comment type="pathway">
    <text evidence="1">Pyrimidine metabolism; CTP biosynthesis via de novo pathway; CTP from UDP: step 2/2.</text>
</comment>
<gene>
    <name evidence="18" type="ORF">COS81_02595</name>
</gene>
<evidence type="ECO:0000256" key="3">
    <source>
        <dbReference type="ARBA" id="ARBA00012291"/>
    </source>
</evidence>
<dbReference type="InterPro" id="IPR029062">
    <property type="entry name" value="Class_I_gatase-like"/>
</dbReference>
<evidence type="ECO:0000256" key="13">
    <source>
        <dbReference type="ARBA" id="ARBA00075170"/>
    </source>
</evidence>
<evidence type="ECO:0000256" key="8">
    <source>
        <dbReference type="ARBA" id="ARBA00022842"/>
    </source>
</evidence>
<evidence type="ECO:0000256" key="7">
    <source>
        <dbReference type="ARBA" id="ARBA00022840"/>
    </source>
</evidence>
<dbReference type="InterPro" id="IPR027417">
    <property type="entry name" value="P-loop_NTPase"/>
</dbReference>
<dbReference type="GO" id="GO:0044210">
    <property type="term" value="P:'de novo' CTP biosynthetic process"/>
    <property type="evidence" value="ECO:0007669"/>
    <property type="project" value="UniProtKB-UniPathway"/>
</dbReference>
<evidence type="ECO:0000256" key="2">
    <source>
        <dbReference type="ARBA" id="ARBA00007533"/>
    </source>
</evidence>
<name>A0A2M7AN53_UNCKA</name>
<dbReference type="SUPFAM" id="SSF52317">
    <property type="entry name" value="Class I glutamine amidotransferase-like"/>
    <property type="match status" value="1"/>
</dbReference>
<dbReference type="CDD" id="cd01746">
    <property type="entry name" value="GATase1_CTP_Synthase"/>
    <property type="match status" value="1"/>
</dbReference>
<dbReference type="InterPro" id="IPR017926">
    <property type="entry name" value="GATASE"/>
</dbReference>
<protein>
    <recommendedName>
        <fullName evidence="12">CTP synthase</fullName>
        <ecNumber evidence="3">6.3.4.2</ecNumber>
    </recommendedName>
    <alternativeName>
        <fullName evidence="14">Cytidine 5'-triphosphate synthase</fullName>
    </alternativeName>
    <alternativeName>
        <fullName evidence="15">Cytidine triphosphate synthetase</fullName>
    </alternativeName>
    <alternativeName>
        <fullName evidence="13">UTP--ammonia ligase</fullName>
    </alternativeName>
</protein>
<dbReference type="NCBIfam" id="NF003792">
    <property type="entry name" value="PRK05380.1"/>
    <property type="match status" value="1"/>
</dbReference>
<dbReference type="GO" id="GO:0019856">
    <property type="term" value="P:pyrimidine nucleobase biosynthetic process"/>
    <property type="evidence" value="ECO:0007669"/>
    <property type="project" value="TreeGrafter"/>
</dbReference>
<evidence type="ECO:0000256" key="4">
    <source>
        <dbReference type="ARBA" id="ARBA00022598"/>
    </source>
</evidence>
<keyword evidence="4" id="KW-0436">Ligase</keyword>
<dbReference type="GO" id="GO:0097268">
    <property type="term" value="C:cytoophidium"/>
    <property type="evidence" value="ECO:0007669"/>
    <property type="project" value="UniProtKB-ARBA"/>
</dbReference>
<dbReference type="Gene3D" id="3.40.50.880">
    <property type="match status" value="1"/>
</dbReference>